<comment type="subcellular location">
    <subcellularLocation>
        <location evidence="2">Cytoplasm</location>
    </subcellularLocation>
</comment>
<dbReference type="NCBIfam" id="TIGR00082">
    <property type="entry name" value="rbfA"/>
    <property type="match status" value="1"/>
</dbReference>
<dbReference type="InterPro" id="IPR000238">
    <property type="entry name" value="RbfA"/>
</dbReference>
<evidence type="ECO:0000256" key="1">
    <source>
        <dbReference type="ARBA" id="ARBA00022517"/>
    </source>
</evidence>
<comment type="function">
    <text evidence="2">One of several proteins that assist in the late maturation steps of the functional core of the 30S ribosomal subunit. Associates with free 30S ribosomal subunits (but not with 30S subunits that are part of 70S ribosomes or polysomes). Required for efficient processing of 16S rRNA. May interact with the 5'-terminal helix region of 16S rRNA.</text>
</comment>
<sequence length="116" mass="12965">MNQARADRVAQMMQQELGAMIQTEVKDPRIGFVSITHVDVSRDLGVARVFVSIMGNPEQIQDSLKGLKSASSFLRGEVARRLGLRHAPQLDFKQDTSIAESLHIQELMKTLPDPHE</sequence>
<dbReference type="GO" id="GO:0005829">
    <property type="term" value="C:cytosol"/>
    <property type="evidence" value="ECO:0007669"/>
    <property type="project" value="TreeGrafter"/>
</dbReference>
<dbReference type="AlphaFoldDB" id="A0A2T2XLS3"/>
<evidence type="ECO:0000313" key="3">
    <source>
        <dbReference type="EMBL" id="PSR35454.1"/>
    </source>
</evidence>
<dbReference type="HAMAP" id="MF_00003">
    <property type="entry name" value="RbfA"/>
    <property type="match status" value="1"/>
</dbReference>
<dbReference type="GO" id="GO:0030490">
    <property type="term" value="P:maturation of SSU-rRNA"/>
    <property type="evidence" value="ECO:0007669"/>
    <property type="project" value="UniProtKB-UniRule"/>
</dbReference>
<dbReference type="EMBL" id="PXYW01000001">
    <property type="protein sequence ID" value="PSR35454.1"/>
    <property type="molecule type" value="Genomic_DNA"/>
</dbReference>
<keyword evidence="2" id="KW-0963">Cytoplasm</keyword>
<evidence type="ECO:0000256" key="2">
    <source>
        <dbReference type="HAMAP-Rule" id="MF_00003"/>
    </source>
</evidence>
<keyword evidence="1 2" id="KW-0690">Ribosome biogenesis</keyword>
<dbReference type="Gene3D" id="3.30.300.20">
    <property type="match status" value="1"/>
</dbReference>
<dbReference type="Pfam" id="PF02033">
    <property type="entry name" value="RBFA"/>
    <property type="match status" value="1"/>
</dbReference>
<dbReference type="SUPFAM" id="SSF89919">
    <property type="entry name" value="Ribosome-binding factor A, RbfA"/>
    <property type="match status" value="1"/>
</dbReference>
<proteinExistence type="inferred from homology"/>
<evidence type="ECO:0000313" key="4">
    <source>
        <dbReference type="Proteomes" id="UP000242972"/>
    </source>
</evidence>
<dbReference type="PANTHER" id="PTHR33515:SF1">
    <property type="entry name" value="RIBOSOME-BINDING FACTOR A, CHLOROPLASTIC-RELATED"/>
    <property type="match status" value="1"/>
</dbReference>
<protein>
    <recommendedName>
        <fullName evidence="2">Ribosome-binding factor A</fullName>
    </recommendedName>
</protein>
<dbReference type="GO" id="GO:0043024">
    <property type="term" value="F:ribosomal small subunit binding"/>
    <property type="evidence" value="ECO:0007669"/>
    <property type="project" value="TreeGrafter"/>
</dbReference>
<reference evidence="3 4" key="1">
    <citation type="journal article" date="2014" name="BMC Genomics">
        <title>Comparison of environmental and isolate Sulfobacillus genomes reveals diverse carbon, sulfur, nitrogen, and hydrogen metabolisms.</title>
        <authorList>
            <person name="Justice N.B."/>
            <person name="Norman A."/>
            <person name="Brown C.T."/>
            <person name="Singh A."/>
            <person name="Thomas B.C."/>
            <person name="Banfield J.F."/>
        </authorList>
    </citation>
    <scope>NUCLEOTIDE SEQUENCE [LARGE SCALE GENOMIC DNA]</scope>
    <source>
        <strain evidence="3">AMDSBA4</strain>
    </source>
</reference>
<organism evidence="3 4">
    <name type="scientific">Sulfobacillus benefaciens</name>
    <dbReference type="NCBI Taxonomy" id="453960"/>
    <lineage>
        <taxon>Bacteria</taxon>
        <taxon>Bacillati</taxon>
        <taxon>Bacillota</taxon>
        <taxon>Clostridia</taxon>
        <taxon>Eubacteriales</taxon>
        <taxon>Clostridiales Family XVII. Incertae Sedis</taxon>
        <taxon>Sulfobacillus</taxon>
    </lineage>
</organism>
<dbReference type="Proteomes" id="UP000242972">
    <property type="component" value="Unassembled WGS sequence"/>
</dbReference>
<dbReference type="InterPro" id="IPR023799">
    <property type="entry name" value="RbfA_dom_sf"/>
</dbReference>
<name>A0A2T2XLS3_9FIRM</name>
<dbReference type="PANTHER" id="PTHR33515">
    <property type="entry name" value="RIBOSOME-BINDING FACTOR A, CHLOROPLASTIC-RELATED"/>
    <property type="match status" value="1"/>
</dbReference>
<comment type="subunit">
    <text evidence="2">Monomer. Binds 30S ribosomal subunits, but not 50S ribosomal subunits or 70S ribosomes.</text>
</comment>
<dbReference type="InterPro" id="IPR020053">
    <property type="entry name" value="Ribosome-bd_factorA_CS"/>
</dbReference>
<comment type="similarity">
    <text evidence="2">Belongs to the RbfA family.</text>
</comment>
<gene>
    <name evidence="2" type="primary">rbfA</name>
    <name evidence="3" type="ORF">C7B46_00225</name>
</gene>
<dbReference type="InterPro" id="IPR015946">
    <property type="entry name" value="KH_dom-like_a/b"/>
</dbReference>
<dbReference type="PROSITE" id="PS01319">
    <property type="entry name" value="RBFA"/>
    <property type="match status" value="1"/>
</dbReference>
<accession>A0A2T2XLS3</accession>
<comment type="caution">
    <text evidence="3">The sequence shown here is derived from an EMBL/GenBank/DDBJ whole genome shotgun (WGS) entry which is preliminary data.</text>
</comment>